<feature type="transmembrane region" description="Helical" evidence="6">
    <location>
        <begin position="404"/>
        <end position="422"/>
    </location>
</feature>
<feature type="transmembrane region" description="Helical" evidence="6">
    <location>
        <begin position="47"/>
        <end position="69"/>
    </location>
</feature>
<evidence type="ECO:0000313" key="10">
    <source>
        <dbReference type="Proteomes" id="UP000184171"/>
    </source>
</evidence>
<dbReference type="EMBL" id="FQZT01000003">
    <property type="protein sequence ID" value="SHI92244.1"/>
    <property type="molecule type" value="Genomic_DNA"/>
</dbReference>
<feature type="transmembrane region" description="Helical" evidence="6">
    <location>
        <begin position="151"/>
        <end position="172"/>
    </location>
</feature>
<dbReference type="PANTHER" id="PTHR42770:SF7">
    <property type="entry name" value="MEMBRANE PROTEIN"/>
    <property type="match status" value="1"/>
</dbReference>
<feature type="transmembrane region" description="Helical" evidence="6">
    <location>
        <begin position="380"/>
        <end position="398"/>
    </location>
</feature>
<dbReference type="OrthoDB" id="127638at2"/>
<dbReference type="InterPro" id="IPR002178">
    <property type="entry name" value="PTS_EIIA_type-2_dom"/>
</dbReference>
<dbReference type="InterPro" id="IPR050367">
    <property type="entry name" value="APC_superfamily"/>
</dbReference>
<evidence type="ECO:0000256" key="1">
    <source>
        <dbReference type="ARBA" id="ARBA00004651"/>
    </source>
</evidence>
<sequence length="695" mass="75846">MHAINKHKRLKKELKLKDVYAIATGATLSAGFFLLPGIAAIEAGPALVLAYLLAAVPMVPAMFSVIELATAMPRAGGVYFFLDRSLGPYFGTIGGIGTWLALILKVSFALIGMGAYIALFLPNLPIIPIAMVIALLLGAINVVGAKKSGSLQVFLVFGLLAILAFFLLGGVIEFQPVHFQGFFASGFDAIIATSGMVYISYVGVTKVASLSEEVSDPGTNLPKGMILSLVTAVLVYFFGTLMIVGLVPPEQLKGSLTPVAAAAEVAMGRFGVVLVSVAALLAFVSVANAGLMSASRYPLAMSRDHLLPPKFRKLGKFGTPLPSILLTLGVILAILILFDPMKIAKLASSFQLLMFALVCLAVIVMRESRIESYDPGYKSPFYPWMQIAGIVLPFFLIFEMGWVSIVFSIALVLISTFWFIYYGKQRTARNGAIYHVFARLGQYQHRDLDSELRGILREKGLRKEDPFDEIVARSLVLDLENETSFEGLVTVVAYKLQAKINLTAKEIKDQIMDGTRIGATPVTHGIALPHFRTDRTEQAEMVLVRARNSVVMTHYNPLTHEEEGEICVKALFFLVSPEHDPTLHLRILARIAERVDEDSFAAEWDHAEDEHQLRQSLLHDDRFATLTLGKSSASEKLIEKTLSDVQFPEGCLVAMLHRAGQSFVPNGNTVLQDGDRLTIIGSATGLVRLKEECSL</sequence>
<evidence type="ECO:0000256" key="5">
    <source>
        <dbReference type="ARBA" id="ARBA00023136"/>
    </source>
</evidence>
<keyword evidence="5 6" id="KW-0472">Membrane</keyword>
<dbReference type="GO" id="GO:0008324">
    <property type="term" value="F:monoatomic cation transmembrane transporter activity"/>
    <property type="evidence" value="ECO:0007669"/>
    <property type="project" value="InterPro"/>
</dbReference>
<dbReference type="Pfam" id="PF13520">
    <property type="entry name" value="AA_permease_2"/>
    <property type="match status" value="1"/>
</dbReference>
<dbReference type="RefSeq" id="WP_072906624.1">
    <property type="nucleotide sequence ID" value="NZ_FQZT01000003.1"/>
</dbReference>
<evidence type="ECO:0000256" key="3">
    <source>
        <dbReference type="ARBA" id="ARBA00022692"/>
    </source>
</evidence>
<feature type="transmembrane region" description="Helical" evidence="6">
    <location>
        <begin position="89"/>
        <end position="119"/>
    </location>
</feature>
<accession>A0A1M6F3D3</accession>
<feature type="transmembrane region" description="Helical" evidence="6">
    <location>
        <begin position="225"/>
        <end position="247"/>
    </location>
</feature>
<dbReference type="GO" id="GO:0006813">
    <property type="term" value="P:potassium ion transport"/>
    <property type="evidence" value="ECO:0007669"/>
    <property type="project" value="InterPro"/>
</dbReference>
<feature type="transmembrane region" description="Helical" evidence="6">
    <location>
        <begin position="314"/>
        <end position="338"/>
    </location>
</feature>
<evidence type="ECO:0000256" key="6">
    <source>
        <dbReference type="SAM" id="Phobius"/>
    </source>
</evidence>
<dbReference type="Proteomes" id="UP000184171">
    <property type="component" value="Unassembled WGS sequence"/>
</dbReference>
<dbReference type="InterPro" id="IPR006037">
    <property type="entry name" value="RCK_C"/>
</dbReference>
<feature type="transmembrane region" description="Helical" evidence="6">
    <location>
        <begin position="267"/>
        <end position="293"/>
    </location>
</feature>
<name>A0A1M6F3D3_MALRU</name>
<feature type="transmembrane region" description="Helical" evidence="6">
    <location>
        <begin position="350"/>
        <end position="368"/>
    </location>
</feature>
<evidence type="ECO:0000256" key="4">
    <source>
        <dbReference type="ARBA" id="ARBA00022989"/>
    </source>
</evidence>
<evidence type="ECO:0000256" key="2">
    <source>
        <dbReference type="ARBA" id="ARBA00022475"/>
    </source>
</evidence>
<organism evidence="9 10">
    <name type="scientific">Malonomonas rubra DSM 5091</name>
    <dbReference type="NCBI Taxonomy" id="1122189"/>
    <lineage>
        <taxon>Bacteria</taxon>
        <taxon>Pseudomonadati</taxon>
        <taxon>Thermodesulfobacteriota</taxon>
        <taxon>Desulfuromonadia</taxon>
        <taxon>Desulfuromonadales</taxon>
        <taxon>Geopsychrobacteraceae</taxon>
        <taxon>Malonomonas</taxon>
    </lineage>
</organism>
<comment type="subcellular location">
    <subcellularLocation>
        <location evidence="1">Cell membrane</location>
        <topology evidence="1">Multi-pass membrane protein</topology>
    </subcellularLocation>
</comment>
<feature type="transmembrane region" description="Helical" evidence="6">
    <location>
        <begin position="20"/>
        <end position="41"/>
    </location>
</feature>
<gene>
    <name evidence="9" type="ORF">SAMN02745165_01143</name>
</gene>
<protein>
    <submittedName>
        <fullName evidence="9">Amino acid/polyamine/organocation transporter, APC superfamily</fullName>
    </submittedName>
</protein>
<proteinExistence type="predicted"/>
<reference evidence="9 10" key="1">
    <citation type="submission" date="2016-11" db="EMBL/GenBank/DDBJ databases">
        <authorList>
            <person name="Jaros S."/>
            <person name="Januszkiewicz K."/>
            <person name="Wedrychowicz H."/>
        </authorList>
    </citation>
    <scope>NUCLEOTIDE SEQUENCE [LARGE SCALE GENOMIC DNA]</scope>
    <source>
        <strain evidence="9 10">DSM 5091</strain>
    </source>
</reference>
<dbReference type="STRING" id="1122189.SAMN02745165_01143"/>
<dbReference type="Gene3D" id="3.30.70.1450">
    <property type="entry name" value="Regulator of K+ conductance, C-terminal domain"/>
    <property type="match status" value="1"/>
</dbReference>
<dbReference type="Pfam" id="PF02080">
    <property type="entry name" value="TrkA_C"/>
    <property type="match status" value="1"/>
</dbReference>
<feature type="transmembrane region" description="Helical" evidence="6">
    <location>
        <begin position="178"/>
        <end position="204"/>
    </location>
</feature>
<keyword evidence="4 6" id="KW-1133">Transmembrane helix</keyword>
<dbReference type="Gene3D" id="3.40.930.10">
    <property type="entry name" value="Mannitol-specific EII, Chain A"/>
    <property type="match status" value="1"/>
</dbReference>
<dbReference type="Pfam" id="PF00359">
    <property type="entry name" value="PTS_EIIA_2"/>
    <property type="match status" value="1"/>
</dbReference>
<dbReference type="InterPro" id="IPR016152">
    <property type="entry name" value="PTrfase/Anion_transptr"/>
</dbReference>
<dbReference type="InterPro" id="IPR002293">
    <property type="entry name" value="AA/rel_permease1"/>
</dbReference>
<evidence type="ECO:0000259" key="7">
    <source>
        <dbReference type="PROSITE" id="PS51094"/>
    </source>
</evidence>
<dbReference type="SUPFAM" id="SSF116726">
    <property type="entry name" value="TrkA C-terminal domain-like"/>
    <property type="match status" value="1"/>
</dbReference>
<dbReference type="InterPro" id="IPR036721">
    <property type="entry name" value="RCK_C_sf"/>
</dbReference>
<keyword evidence="10" id="KW-1185">Reference proteome</keyword>
<feature type="transmembrane region" description="Helical" evidence="6">
    <location>
        <begin position="125"/>
        <end position="144"/>
    </location>
</feature>
<keyword evidence="2" id="KW-1003">Cell membrane</keyword>
<dbReference type="GO" id="GO:0005886">
    <property type="term" value="C:plasma membrane"/>
    <property type="evidence" value="ECO:0007669"/>
    <property type="project" value="UniProtKB-SubCell"/>
</dbReference>
<keyword evidence="3 6" id="KW-0812">Transmembrane</keyword>
<dbReference type="PROSITE" id="PS51094">
    <property type="entry name" value="PTS_EIIA_TYPE_2"/>
    <property type="match status" value="1"/>
</dbReference>
<dbReference type="SUPFAM" id="SSF55804">
    <property type="entry name" value="Phoshotransferase/anion transport protein"/>
    <property type="match status" value="1"/>
</dbReference>
<dbReference type="AlphaFoldDB" id="A0A1M6F3D3"/>
<evidence type="ECO:0000313" key="9">
    <source>
        <dbReference type="EMBL" id="SHI92244.1"/>
    </source>
</evidence>
<dbReference type="PANTHER" id="PTHR42770">
    <property type="entry name" value="AMINO ACID TRANSPORTER-RELATED"/>
    <property type="match status" value="1"/>
</dbReference>
<feature type="domain" description="RCK C-terminal" evidence="8">
    <location>
        <begin position="611"/>
        <end position="695"/>
    </location>
</feature>
<evidence type="ECO:0000259" key="8">
    <source>
        <dbReference type="PROSITE" id="PS51202"/>
    </source>
</evidence>
<dbReference type="PROSITE" id="PS51202">
    <property type="entry name" value="RCK_C"/>
    <property type="match status" value="1"/>
</dbReference>
<feature type="domain" description="PTS EIIA type-2" evidence="7">
    <location>
        <begin position="468"/>
        <end position="620"/>
    </location>
</feature>
<dbReference type="Gene3D" id="1.20.1740.10">
    <property type="entry name" value="Amino acid/polyamine transporter I"/>
    <property type="match status" value="1"/>
</dbReference>